<comment type="caution">
    <text evidence="2">The sequence shown here is derived from an EMBL/GenBank/DDBJ whole genome shotgun (WGS) entry which is preliminary data.</text>
</comment>
<protein>
    <recommendedName>
        <fullName evidence="4">Heterokaryon incompatibility domain-containing protein</fullName>
    </recommendedName>
</protein>
<dbReference type="AlphaFoldDB" id="A0A9P3GNK0"/>
<reference evidence="2 3" key="1">
    <citation type="submission" date="2021-08" db="EMBL/GenBank/DDBJ databases">
        <title>Draft Genome Sequence of Phanerochaete sordida strain YK-624.</title>
        <authorList>
            <person name="Mori T."/>
            <person name="Dohra H."/>
            <person name="Suzuki T."/>
            <person name="Kawagishi H."/>
            <person name="Hirai H."/>
        </authorList>
    </citation>
    <scope>NUCLEOTIDE SEQUENCE [LARGE SCALE GENOMIC DNA]</scope>
    <source>
        <strain evidence="2 3">YK-624</strain>
    </source>
</reference>
<dbReference type="Proteomes" id="UP000703269">
    <property type="component" value="Unassembled WGS sequence"/>
</dbReference>
<evidence type="ECO:0008006" key="4">
    <source>
        <dbReference type="Google" id="ProtNLM"/>
    </source>
</evidence>
<feature type="region of interest" description="Disordered" evidence="1">
    <location>
        <begin position="84"/>
        <end position="103"/>
    </location>
</feature>
<evidence type="ECO:0000313" key="2">
    <source>
        <dbReference type="EMBL" id="GJE99063.1"/>
    </source>
</evidence>
<evidence type="ECO:0000313" key="3">
    <source>
        <dbReference type="Proteomes" id="UP000703269"/>
    </source>
</evidence>
<evidence type="ECO:0000256" key="1">
    <source>
        <dbReference type="SAM" id="MobiDB-lite"/>
    </source>
</evidence>
<dbReference type="EMBL" id="BPQB01000100">
    <property type="protein sequence ID" value="GJE99063.1"/>
    <property type="molecule type" value="Genomic_DNA"/>
</dbReference>
<accession>A0A9P3GNK0</accession>
<keyword evidence="3" id="KW-1185">Reference proteome</keyword>
<name>A0A9P3GNK0_9APHY</name>
<sequence>MMSISLSTGKKDITIRAEEPPWPLGGDIFDGSKDARTDIRDDTGPVCARLKAWAIIQLAEHGKCEDVVFRRGTGKCFDLIPGHDTRRKRNSSRSPVPLQWAHHSPSAIPPDLADRPCADMGATRLLSELNDIFGTDYAMEQPLRRCLKHFLHTLPDLGSVYGVMRPYWTCDLDSLPDTLTRQQEDNEVMRQQAVKGHYLRDAEIPPRRVWDLHSNRVLPYHVLPAAAKRDFPDRLWTVSHSWVDEDERTSVVTSINGGAWPVPIPQDTTLDHVRVELLNLGAEYAWLDVLCLRQVGDKADEPQREDEWKLDIPTIGYIYAVKDVPCVTYFNGLGLPFDPSREARHSPRHWLQRVWTVQESTHDWLPGGITSSPLARATSFFHKHHTRGIVPRSPSRTAFYPGGTAEGVLESIVRVLAARHATSALDSVSSLAYVLACPTRPLYDAALPAERAWAVLLKHLAGDQRAAVALRHMEARPASRRLLPTWEEFLDDFGSERAHGHAARKTDHHREALHLADGVRLGSTKPGAYWQDVVCAGPYVITSQRNHSAGTTLQIGPPDTAGFPRPIGRSHRLVGVIGGQFDEDAEYILRRTRERVVIILRIVQDTALHGRLAFEVERCGAVPGGCELDPKEEAERRLVYV</sequence>
<dbReference type="OrthoDB" id="3226657at2759"/>
<organism evidence="2 3">
    <name type="scientific">Phanerochaete sordida</name>
    <dbReference type="NCBI Taxonomy" id="48140"/>
    <lineage>
        <taxon>Eukaryota</taxon>
        <taxon>Fungi</taxon>
        <taxon>Dikarya</taxon>
        <taxon>Basidiomycota</taxon>
        <taxon>Agaricomycotina</taxon>
        <taxon>Agaricomycetes</taxon>
        <taxon>Polyporales</taxon>
        <taxon>Phanerochaetaceae</taxon>
        <taxon>Phanerochaete</taxon>
    </lineage>
</organism>
<proteinExistence type="predicted"/>
<gene>
    <name evidence="2" type="ORF">PsYK624_153030</name>
</gene>